<evidence type="ECO:0000256" key="5">
    <source>
        <dbReference type="ARBA" id="ARBA00022833"/>
    </source>
</evidence>
<evidence type="ECO:0000259" key="8">
    <source>
        <dbReference type="PROSITE" id="PS52035"/>
    </source>
</evidence>
<dbReference type="EMBL" id="SMGI01000001">
    <property type="protein sequence ID" value="TCK69220.1"/>
    <property type="molecule type" value="Genomic_DNA"/>
</dbReference>
<keyword evidence="3" id="KW-0645">Protease</keyword>
<proteinExistence type="inferred from homology"/>
<dbReference type="OrthoDB" id="1119199at2"/>
<reference evidence="9 10" key="1">
    <citation type="journal article" date="2015" name="Stand. Genomic Sci.">
        <title>Genomic Encyclopedia of Bacterial and Archaeal Type Strains, Phase III: the genomes of soil and plant-associated and newly described type strains.</title>
        <authorList>
            <person name="Whitman W.B."/>
            <person name="Woyke T."/>
            <person name="Klenk H.P."/>
            <person name="Zhou Y."/>
            <person name="Lilburn T.G."/>
            <person name="Beck B.J."/>
            <person name="De Vos P."/>
            <person name="Vandamme P."/>
            <person name="Eisen J.A."/>
            <person name="Garrity G."/>
            <person name="Hugenholtz P."/>
            <person name="Kyrpides N.C."/>
        </authorList>
    </citation>
    <scope>NUCLEOTIDE SEQUENCE [LARGE SCALE GENOMIC DNA]</scope>
    <source>
        <strain evidence="9 10">CECT 8445</strain>
    </source>
</reference>
<comment type="cofactor">
    <cofactor evidence="1">
        <name>Zn(2+)</name>
        <dbReference type="ChEBI" id="CHEBI:29105"/>
    </cofactor>
</comment>
<dbReference type="InterPro" id="IPR000834">
    <property type="entry name" value="Peptidase_M14"/>
</dbReference>
<dbReference type="GO" id="GO:0006508">
    <property type="term" value="P:proteolysis"/>
    <property type="evidence" value="ECO:0007669"/>
    <property type="project" value="UniProtKB-KW"/>
</dbReference>
<comment type="caution">
    <text evidence="9">The sequence shown here is derived from an EMBL/GenBank/DDBJ whole genome shotgun (WGS) entry which is preliminary data.</text>
</comment>
<evidence type="ECO:0000256" key="4">
    <source>
        <dbReference type="ARBA" id="ARBA00022801"/>
    </source>
</evidence>
<dbReference type="CDD" id="cd06239">
    <property type="entry name" value="M14-like"/>
    <property type="match status" value="1"/>
</dbReference>
<name>A0A4R1KX77_9FLAO</name>
<keyword evidence="4" id="KW-0378">Hydrolase</keyword>
<dbReference type="PROSITE" id="PS52035">
    <property type="entry name" value="PEPTIDASE_M14"/>
    <property type="match status" value="1"/>
</dbReference>
<dbReference type="Gene3D" id="3.40.630.10">
    <property type="entry name" value="Zn peptidases"/>
    <property type="match status" value="1"/>
</dbReference>
<dbReference type="PANTHER" id="PTHR11705">
    <property type="entry name" value="PROTEASE FAMILY M14 CARBOXYPEPTIDASE A,B"/>
    <property type="match status" value="1"/>
</dbReference>
<evidence type="ECO:0000256" key="3">
    <source>
        <dbReference type="ARBA" id="ARBA00022670"/>
    </source>
</evidence>
<keyword evidence="5" id="KW-0862">Zinc</keyword>
<evidence type="ECO:0000256" key="2">
    <source>
        <dbReference type="ARBA" id="ARBA00005988"/>
    </source>
</evidence>
<dbReference type="GO" id="GO:0008270">
    <property type="term" value="F:zinc ion binding"/>
    <property type="evidence" value="ECO:0007669"/>
    <property type="project" value="InterPro"/>
</dbReference>
<dbReference type="Pfam" id="PF00246">
    <property type="entry name" value="Peptidase_M14"/>
    <property type="match status" value="1"/>
</dbReference>
<feature type="domain" description="Peptidase M14" evidence="8">
    <location>
        <begin position="11"/>
        <end position="275"/>
    </location>
</feature>
<evidence type="ECO:0000313" key="10">
    <source>
        <dbReference type="Proteomes" id="UP000295714"/>
    </source>
</evidence>
<gene>
    <name evidence="9" type="ORF">DFQ05_0740</name>
</gene>
<dbReference type="GO" id="GO:0005615">
    <property type="term" value="C:extracellular space"/>
    <property type="evidence" value="ECO:0007669"/>
    <property type="project" value="TreeGrafter"/>
</dbReference>
<comment type="similarity">
    <text evidence="2 7">Belongs to the peptidase M14 family.</text>
</comment>
<evidence type="ECO:0000256" key="1">
    <source>
        <dbReference type="ARBA" id="ARBA00001947"/>
    </source>
</evidence>
<evidence type="ECO:0000256" key="7">
    <source>
        <dbReference type="PROSITE-ProRule" id="PRU01379"/>
    </source>
</evidence>
<protein>
    <submittedName>
        <fullName evidence="9">Murein tripeptide amidase MpaA</fullName>
    </submittedName>
</protein>
<dbReference type="Proteomes" id="UP000295714">
    <property type="component" value="Unassembled WGS sequence"/>
</dbReference>
<organism evidence="9 10">
    <name type="scientific">Winogradskyella wandonensis</name>
    <dbReference type="NCBI Taxonomy" id="1442586"/>
    <lineage>
        <taxon>Bacteria</taxon>
        <taxon>Pseudomonadati</taxon>
        <taxon>Bacteroidota</taxon>
        <taxon>Flavobacteriia</taxon>
        <taxon>Flavobacteriales</taxon>
        <taxon>Flavobacteriaceae</taxon>
        <taxon>Winogradskyella</taxon>
    </lineage>
</organism>
<dbReference type="AlphaFoldDB" id="A0A4R1KX77"/>
<dbReference type="PANTHER" id="PTHR11705:SF143">
    <property type="entry name" value="SLL0236 PROTEIN"/>
    <property type="match status" value="1"/>
</dbReference>
<evidence type="ECO:0000313" key="9">
    <source>
        <dbReference type="EMBL" id="TCK69220.1"/>
    </source>
</evidence>
<keyword evidence="6" id="KW-0482">Metalloprotease</keyword>
<dbReference type="SUPFAM" id="SSF53187">
    <property type="entry name" value="Zn-dependent exopeptidases"/>
    <property type="match status" value="1"/>
</dbReference>
<sequence length="382" mass="43390">MEPSRLTELHKIHKENSLLGRYITLEKIEPLVKKMGSVFEVTTIGLSVNDKPIYTIKVGHGKSKILLWSQMHGNESTTTKALFDLLNWFLTVDSEVKALLEQCTLLILPMLNPDGAENYTRVNANIVDLNRDAQNLTQPESIVLRKCFDTFMPDYCFNLHGQRTIFGAGNTGNSATLSFLSPAQNIERTVTFTRKKAMAIISFIYKALQAELPMSIGRYDDGFNLNCVGDTFQSLGAPTVLYEAGHYKNDYDREVTRLYAFKALYFGIKAISDGINPAAHKDYFSIPENEKNFYDIIIRDVRVSKNDEIPVDIAIQFKEVLENKSINFVPIVEKIGRLNNYYAHKEIFGNGELVLNEKNQPLEITNEIVFVMLNNRKILIKS</sequence>
<evidence type="ECO:0000256" key="6">
    <source>
        <dbReference type="ARBA" id="ARBA00023049"/>
    </source>
</evidence>
<accession>A0A4R1KX77</accession>
<keyword evidence="10" id="KW-1185">Reference proteome</keyword>
<dbReference type="GO" id="GO:0004181">
    <property type="term" value="F:metallocarboxypeptidase activity"/>
    <property type="evidence" value="ECO:0007669"/>
    <property type="project" value="InterPro"/>
</dbReference>
<comment type="caution">
    <text evidence="7">Lacks conserved residue(s) required for the propagation of feature annotation.</text>
</comment>
<dbReference type="RefSeq" id="WP_132703662.1">
    <property type="nucleotide sequence ID" value="NZ_SMGI01000001.1"/>
</dbReference>